<feature type="coiled-coil region" evidence="6">
    <location>
        <begin position="193"/>
        <end position="233"/>
    </location>
</feature>
<dbReference type="CDD" id="cd00082">
    <property type="entry name" value="HisKA"/>
    <property type="match status" value="1"/>
</dbReference>
<evidence type="ECO:0000313" key="9">
    <source>
        <dbReference type="EMBL" id="MBB3988231.1"/>
    </source>
</evidence>
<dbReference type="PRINTS" id="PR00344">
    <property type="entry name" value="BCTRLSENSOR"/>
</dbReference>
<feature type="transmembrane region" description="Helical" evidence="7">
    <location>
        <begin position="12"/>
        <end position="30"/>
    </location>
</feature>
<evidence type="ECO:0000313" key="10">
    <source>
        <dbReference type="Proteomes" id="UP000541426"/>
    </source>
</evidence>
<evidence type="ECO:0000256" key="5">
    <source>
        <dbReference type="ARBA" id="ARBA00022777"/>
    </source>
</evidence>
<dbReference type="RefSeq" id="WP_183969902.1">
    <property type="nucleotide sequence ID" value="NZ_BAABBZ010000016.1"/>
</dbReference>
<dbReference type="Gene3D" id="1.10.287.130">
    <property type="match status" value="1"/>
</dbReference>
<dbReference type="InterPro" id="IPR050351">
    <property type="entry name" value="BphY/WalK/GraS-like"/>
</dbReference>
<gene>
    <name evidence="9" type="ORF">GGQ68_004587</name>
</gene>
<dbReference type="InterPro" id="IPR003661">
    <property type="entry name" value="HisK_dim/P_dom"/>
</dbReference>
<dbReference type="SUPFAM" id="SSF55874">
    <property type="entry name" value="ATPase domain of HSP90 chaperone/DNA topoisomerase II/histidine kinase"/>
    <property type="match status" value="1"/>
</dbReference>
<dbReference type="GO" id="GO:0000155">
    <property type="term" value="F:phosphorelay sensor kinase activity"/>
    <property type="evidence" value="ECO:0007669"/>
    <property type="project" value="InterPro"/>
</dbReference>
<proteinExistence type="predicted"/>
<sequence length="454" mass="50357">MPRTKRHIARSIAYAGGFLAAASCSAWFWLEHDRLLTRQTELASTVLRLERLTGYVGFIHDFKNAVLRPAEPVYLQRAEDQFAAAMQTLDDLQQIAQSEALDSDLSAYRATLLKYHDHLVLLRETPFDSSNIADADALVRVRDSAARENLDALTAQLSRALADRAAPVQRNLMVSLAISLILLTLLVTDQVQNARIRAERDRLEARQQMLEAEQRHSEELAQSLDQLRQLNREQAEFTYSISHDLKSPTITARMLVAALQEDLSPRLMAQDQELLDDLDQVLGRMAMLTTDMQNYTQALNTEELREDVSLDDVLDGVIDDLRADIASAEVSIQRAPLPSLQASPHQMRNLLQNLLHNALKFARTDAPLKIAIGASDAKPGHVAFYIADTGIGIAENQHDAIFRPFARLHLREQFDGSGLGLPICLRIARAHGGGITVDSTEGAGSTFTVTLKAS</sequence>
<evidence type="ECO:0000259" key="8">
    <source>
        <dbReference type="PROSITE" id="PS50109"/>
    </source>
</evidence>
<evidence type="ECO:0000256" key="4">
    <source>
        <dbReference type="ARBA" id="ARBA00022679"/>
    </source>
</evidence>
<dbReference type="InterPro" id="IPR004358">
    <property type="entry name" value="Sig_transdc_His_kin-like_C"/>
</dbReference>
<evidence type="ECO:0000256" key="6">
    <source>
        <dbReference type="SAM" id="Coils"/>
    </source>
</evidence>
<keyword evidence="3" id="KW-0597">Phosphoprotein</keyword>
<organism evidence="9 10">
    <name type="scientific">Sagittula marina</name>
    <dbReference type="NCBI Taxonomy" id="943940"/>
    <lineage>
        <taxon>Bacteria</taxon>
        <taxon>Pseudomonadati</taxon>
        <taxon>Pseudomonadota</taxon>
        <taxon>Alphaproteobacteria</taxon>
        <taxon>Rhodobacterales</taxon>
        <taxon>Roseobacteraceae</taxon>
        <taxon>Sagittula</taxon>
    </lineage>
</organism>
<reference evidence="9 10" key="1">
    <citation type="submission" date="2020-08" db="EMBL/GenBank/DDBJ databases">
        <title>Genomic Encyclopedia of Type Strains, Phase IV (KMG-IV): sequencing the most valuable type-strain genomes for metagenomic binning, comparative biology and taxonomic classification.</title>
        <authorList>
            <person name="Goeker M."/>
        </authorList>
    </citation>
    <scope>NUCLEOTIDE SEQUENCE [LARGE SCALE GENOMIC DNA]</scope>
    <source>
        <strain evidence="9 10">DSM 102235</strain>
    </source>
</reference>
<comment type="catalytic activity">
    <reaction evidence="1">
        <text>ATP + protein L-histidine = ADP + protein N-phospho-L-histidine.</text>
        <dbReference type="EC" id="2.7.13.3"/>
    </reaction>
</comment>
<protein>
    <recommendedName>
        <fullName evidence="2">histidine kinase</fullName>
        <ecNumber evidence="2">2.7.13.3</ecNumber>
    </recommendedName>
</protein>
<keyword evidence="5 9" id="KW-0418">Kinase</keyword>
<dbReference type="PROSITE" id="PS50109">
    <property type="entry name" value="HIS_KIN"/>
    <property type="match status" value="1"/>
</dbReference>
<dbReference type="SMART" id="SM00387">
    <property type="entry name" value="HATPase_c"/>
    <property type="match status" value="1"/>
</dbReference>
<feature type="domain" description="Histidine kinase" evidence="8">
    <location>
        <begin position="240"/>
        <end position="454"/>
    </location>
</feature>
<dbReference type="Pfam" id="PF02518">
    <property type="entry name" value="HATPase_c"/>
    <property type="match status" value="1"/>
</dbReference>
<evidence type="ECO:0000256" key="2">
    <source>
        <dbReference type="ARBA" id="ARBA00012438"/>
    </source>
</evidence>
<comment type="caution">
    <text evidence="9">The sequence shown here is derived from an EMBL/GenBank/DDBJ whole genome shotgun (WGS) entry which is preliminary data.</text>
</comment>
<accession>A0A7W6GU51</accession>
<dbReference type="EC" id="2.7.13.3" evidence="2"/>
<dbReference type="InterPro" id="IPR036097">
    <property type="entry name" value="HisK_dim/P_sf"/>
</dbReference>
<dbReference type="AlphaFoldDB" id="A0A7W6GU51"/>
<dbReference type="Gene3D" id="3.30.565.10">
    <property type="entry name" value="Histidine kinase-like ATPase, C-terminal domain"/>
    <property type="match status" value="1"/>
</dbReference>
<keyword evidence="10" id="KW-1185">Reference proteome</keyword>
<dbReference type="SUPFAM" id="SSF47384">
    <property type="entry name" value="Homodimeric domain of signal transducing histidine kinase"/>
    <property type="match status" value="1"/>
</dbReference>
<dbReference type="Proteomes" id="UP000541426">
    <property type="component" value="Unassembled WGS sequence"/>
</dbReference>
<dbReference type="GO" id="GO:0000156">
    <property type="term" value="F:phosphorelay response regulator activity"/>
    <property type="evidence" value="ECO:0007669"/>
    <property type="project" value="TreeGrafter"/>
</dbReference>
<evidence type="ECO:0000256" key="7">
    <source>
        <dbReference type="SAM" id="Phobius"/>
    </source>
</evidence>
<dbReference type="EMBL" id="JACIEJ010000017">
    <property type="protein sequence ID" value="MBB3988231.1"/>
    <property type="molecule type" value="Genomic_DNA"/>
</dbReference>
<dbReference type="InterPro" id="IPR005467">
    <property type="entry name" value="His_kinase_dom"/>
</dbReference>
<keyword evidence="7" id="KW-1133">Transmembrane helix</keyword>
<dbReference type="GO" id="GO:0030295">
    <property type="term" value="F:protein kinase activator activity"/>
    <property type="evidence" value="ECO:0007669"/>
    <property type="project" value="TreeGrafter"/>
</dbReference>
<evidence type="ECO:0000256" key="1">
    <source>
        <dbReference type="ARBA" id="ARBA00000085"/>
    </source>
</evidence>
<dbReference type="InterPro" id="IPR003594">
    <property type="entry name" value="HATPase_dom"/>
</dbReference>
<dbReference type="PANTHER" id="PTHR42878:SF15">
    <property type="entry name" value="BACTERIOPHYTOCHROME"/>
    <property type="match status" value="1"/>
</dbReference>
<dbReference type="GO" id="GO:0007234">
    <property type="term" value="P:osmosensory signaling via phosphorelay pathway"/>
    <property type="evidence" value="ECO:0007669"/>
    <property type="project" value="TreeGrafter"/>
</dbReference>
<dbReference type="InterPro" id="IPR036890">
    <property type="entry name" value="HATPase_C_sf"/>
</dbReference>
<dbReference type="PROSITE" id="PS51257">
    <property type="entry name" value="PROKAR_LIPOPROTEIN"/>
    <property type="match status" value="1"/>
</dbReference>
<keyword evidence="4" id="KW-0808">Transferase</keyword>
<dbReference type="PANTHER" id="PTHR42878">
    <property type="entry name" value="TWO-COMPONENT HISTIDINE KINASE"/>
    <property type="match status" value="1"/>
</dbReference>
<keyword evidence="7" id="KW-0812">Transmembrane</keyword>
<evidence type="ECO:0000256" key="3">
    <source>
        <dbReference type="ARBA" id="ARBA00022553"/>
    </source>
</evidence>
<name>A0A7W6GU51_9RHOB</name>
<keyword evidence="7" id="KW-0472">Membrane</keyword>
<keyword evidence="6" id="KW-0175">Coiled coil</keyword>